<comment type="similarity">
    <text evidence="9">Belongs to the peptidase M16 family. UQCRC2/QCR2 subfamily.</text>
</comment>
<dbReference type="InterPro" id="IPR011765">
    <property type="entry name" value="Pept_M16_N"/>
</dbReference>
<dbReference type="PANTHER" id="PTHR11851">
    <property type="entry name" value="METALLOPROTEASE"/>
    <property type="match status" value="1"/>
</dbReference>
<evidence type="ECO:0000256" key="3">
    <source>
        <dbReference type="ARBA" id="ARBA00022660"/>
    </source>
</evidence>
<keyword evidence="3" id="KW-0679">Respiratory chain</keyword>
<dbReference type="AlphaFoldDB" id="A0A8H7SXF9"/>
<dbReference type="Pfam" id="PF00675">
    <property type="entry name" value="Peptidase_M16"/>
    <property type="match status" value="1"/>
</dbReference>
<evidence type="ECO:0000313" key="13">
    <source>
        <dbReference type="EMBL" id="KAG2236208.1"/>
    </source>
</evidence>
<evidence type="ECO:0000256" key="6">
    <source>
        <dbReference type="ARBA" id="ARBA00022982"/>
    </source>
</evidence>
<organism evidence="13 14">
    <name type="scientific">Thamnidium elegans</name>
    <dbReference type="NCBI Taxonomy" id="101142"/>
    <lineage>
        <taxon>Eukaryota</taxon>
        <taxon>Fungi</taxon>
        <taxon>Fungi incertae sedis</taxon>
        <taxon>Mucoromycota</taxon>
        <taxon>Mucoromycotina</taxon>
        <taxon>Mucoromycetes</taxon>
        <taxon>Mucorales</taxon>
        <taxon>Mucorineae</taxon>
        <taxon>Mucoraceae</taxon>
        <taxon>Thamnidium</taxon>
    </lineage>
</organism>
<dbReference type="EMBL" id="JAEPRE010000021">
    <property type="protein sequence ID" value="KAG2236208.1"/>
    <property type="molecule type" value="Genomic_DNA"/>
</dbReference>
<comment type="subcellular location">
    <subcellularLocation>
        <location evidence="1">Mitochondrion inner membrane</location>
        <topology evidence="1">Peripheral membrane protein</topology>
        <orientation evidence="1">Matrix side</orientation>
    </subcellularLocation>
</comment>
<dbReference type="GO" id="GO:0005743">
    <property type="term" value="C:mitochondrial inner membrane"/>
    <property type="evidence" value="ECO:0007669"/>
    <property type="project" value="UniProtKB-SubCell"/>
</dbReference>
<dbReference type="FunFam" id="3.30.830.10:FF:000039">
    <property type="entry name" value="Ubiquinol-cytochrome c reductase core subunit 2"/>
    <property type="match status" value="1"/>
</dbReference>
<gene>
    <name evidence="13" type="ORF">INT48_003827</name>
</gene>
<dbReference type="InterPro" id="IPR011249">
    <property type="entry name" value="Metalloenz_LuxS/M16"/>
</dbReference>
<dbReference type="Pfam" id="PF05193">
    <property type="entry name" value="Peptidase_M16_C"/>
    <property type="match status" value="1"/>
</dbReference>
<evidence type="ECO:0000259" key="12">
    <source>
        <dbReference type="Pfam" id="PF05193"/>
    </source>
</evidence>
<comment type="caution">
    <text evidence="13">The sequence shown here is derived from an EMBL/GenBank/DDBJ whole genome shotgun (WGS) entry which is preliminary data.</text>
</comment>
<sequence length="438" mass="45648">MLAASRKAIISTASKATYATATTTHGLQLTTASNGVKVASSQEPGQTASLAVVVNGGSRAESATNAGVAHFLKNYGFKNNANRTAFRVTREAELAGGVLSSNLTHESLVYSAELLKEDAELFAEILSDVVSTQKFQQHEFYDVAQQTATESSNALACAEINAIETAHQVAFRTGLGNSIFAKPSARISNDAVKAYAQQLFTQENITLVGTGIEHEQLQSLAETYFNLPAGNLNLTGSKYFGGESRIESVSTKGEYVLAFEGAAADSAEFAALQVLRHALGGDVHVKHTEGSGILAQTAAKFAQGTEIKAFNIGYSDAGLFGVQVSAATADTGAAVSAAAEQLKAVASGLSAEDFSRAVTQAKFAATAGFETRLDRLQTLGVQALRAGKYTSTAESVAAIEKVTTADIAQVAEKLLKSKATTVALGDLNILPYADSVSL</sequence>
<dbReference type="SUPFAM" id="SSF63411">
    <property type="entry name" value="LuxS/MPP-like metallohydrolase"/>
    <property type="match status" value="2"/>
</dbReference>
<dbReference type="FunFam" id="3.30.830.10:FF:000021">
    <property type="entry name" value="Cytochrome b-c1 complex subunit 2"/>
    <property type="match status" value="1"/>
</dbReference>
<evidence type="ECO:0000256" key="8">
    <source>
        <dbReference type="ARBA" id="ARBA00023136"/>
    </source>
</evidence>
<keyword evidence="6" id="KW-0249">Electron transport</keyword>
<evidence type="ECO:0000256" key="1">
    <source>
        <dbReference type="ARBA" id="ARBA00004443"/>
    </source>
</evidence>
<evidence type="ECO:0000256" key="10">
    <source>
        <dbReference type="ARBA" id="ARBA00040751"/>
    </source>
</evidence>
<accession>A0A8H7SXF9</accession>
<evidence type="ECO:0000256" key="4">
    <source>
        <dbReference type="ARBA" id="ARBA00022792"/>
    </source>
</evidence>
<protein>
    <recommendedName>
        <fullName evidence="10">Cytochrome b-c1 complex subunit 2, mitochondrial</fullName>
    </recommendedName>
</protein>
<keyword evidence="5" id="KW-0809">Transit peptide</keyword>
<feature type="domain" description="Peptidase M16 C-terminal" evidence="12">
    <location>
        <begin position="187"/>
        <end position="360"/>
    </location>
</feature>
<dbReference type="Gene3D" id="3.30.830.10">
    <property type="entry name" value="Metalloenzyme, LuxS/M16 peptidase-like"/>
    <property type="match status" value="2"/>
</dbReference>
<dbReference type="PANTHER" id="PTHR11851:SF209">
    <property type="entry name" value="CYTOCHROME B-C1 COMPLEX SUBUNIT 2, MITOCHONDRIAL"/>
    <property type="match status" value="1"/>
</dbReference>
<keyword evidence="8" id="KW-0472">Membrane</keyword>
<dbReference type="InterPro" id="IPR050361">
    <property type="entry name" value="MPP/UQCRC_Complex"/>
</dbReference>
<dbReference type="Proteomes" id="UP000613177">
    <property type="component" value="Unassembled WGS sequence"/>
</dbReference>
<proteinExistence type="inferred from homology"/>
<reference evidence="13" key="1">
    <citation type="submission" date="2021-01" db="EMBL/GenBank/DDBJ databases">
        <title>Metabolic potential, ecology and presence of endohyphal bacteria is reflected in genomic diversity of Mucoromycotina.</title>
        <authorList>
            <person name="Muszewska A."/>
            <person name="Okrasinska A."/>
            <person name="Steczkiewicz K."/>
            <person name="Drgas O."/>
            <person name="Orlowska M."/>
            <person name="Perlinska-Lenart U."/>
            <person name="Aleksandrzak-Piekarczyk T."/>
            <person name="Szatraj K."/>
            <person name="Zielenkiewicz U."/>
            <person name="Pilsyk S."/>
            <person name="Malc E."/>
            <person name="Mieczkowski P."/>
            <person name="Kruszewska J.S."/>
            <person name="Biernat P."/>
            <person name="Pawlowska J."/>
        </authorList>
    </citation>
    <scope>NUCLEOTIDE SEQUENCE</scope>
    <source>
        <strain evidence="13">WA0000018081</strain>
    </source>
</reference>
<evidence type="ECO:0000259" key="11">
    <source>
        <dbReference type="Pfam" id="PF00675"/>
    </source>
</evidence>
<evidence type="ECO:0000256" key="7">
    <source>
        <dbReference type="ARBA" id="ARBA00023128"/>
    </source>
</evidence>
<evidence type="ECO:0000256" key="5">
    <source>
        <dbReference type="ARBA" id="ARBA00022946"/>
    </source>
</evidence>
<evidence type="ECO:0000256" key="2">
    <source>
        <dbReference type="ARBA" id="ARBA00022448"/>
    </source>
</evidence>
<dbReference type="InterPro" id="IPR007863">
    <property type="entry name" value="Peptidase_M16_C"/>
</dbReference>
<name>A0A8H7SXF9_9FUNG</name>
<keyword evidence="7" id="KW-0496">Mitochondrion</keyword>
<evidence type="ECO:0000256" key="9">
    <source>
        <dbReference type="ARBA" id="ARBA00038146"/>
    </source>
</evidence>
<feature type="domain" description="Peptidase M16 N-terminal" evidence="11">
    <location>
        <begin position="38"/>
        <end position="180"/>
    </location>
</feature>
<keyword evidence="14" id="KW-1185">Reference proteome</keyword>
<keyword evidence="4" id="KW-0999">Mitochondrion inner membrane</keyword>
<dbReference type="GO" id="GO:0046872">
    <property type="term" value="F:metal ion binding"/>
    <property type="evidence" value="ECO:0007669"/>
    <property type="project" value="InterPro"/>
</dbReference>
<keyword evidence="2" id="KW-0813">Transport</keyword>
<evidence type="ECO:0000313" key="14">
    <source>
        <dbReference type="Proteomes" id="UP000613177"/>
    </source>
</evidence>